<keyword evidence="4 6" id="KW-1133">Transmembrane helix</keyword>
<organism evidence="7 8">
    <name type="scientific">Salibacterium salarium</name>
    <dbReference type="NCBI Taxonomy" id="284579"/>
    <lineage>
        <taxon>Bacteria</taxon>
        <taxon>Bacillati</taxon>
        <taxon>Bacillota</taxon>
        <taxon>Bacilli</taxon>
        <taxon>Bacillales</taxon>
        <taxon>Bacillaceae</taxon>
    </lineage>
</organism>
<feature type="transmembrane region" description="Helical" evidence="6">
    <location>
        <begin position="275"/>
        <end position="295"/>
    </location>
</feature>
<comment type="subcellular location">
    <subcellularLocation>
        <location evidence="1">Membrane</location>
        <topology evidence="1">Multi-pass membrane protein</topology>
    </subcellularLocation>
</comment>
<evidence type="ECO:0000256" key="5">
    <source>
        <dbReference type="ARBA" id="ARBA00023136"/>
    </source>
</evidence>
<dbReference type="Proteomes" id="UP000275076">
    <property type="component" value="Unassembled WGS sequence"/>
</dbReference>
<evidence type="ECO:0000256" key="3">
    <source>
        <dbReference type="ARBA" id="ARBA00022692"/>
    </source>
</evidence>
<name>A0A3R9NZJ4_9BACI</name>
<feature type="transmembrane region" description="Helical" evidence="6">
    <location>
        <begin position="208"/>
        <end position="235"/>
    </location>
</feature>
<evidence type="ECO:0000256" key="6">
    <source>
        <dbReference type="SAM" id="Phobius"/>
    </source>
</evidence>
<comment type="caution">
    <text evidence="7">The sequence shown here is derived from an EMBL/GenBank/DDBJ whole genome shotgun (WGS) entry which is preliminary data.</text>
</comment>
<reference evidence="7 8" key="1">
    <citation type="submission" date="2018-10" db="EMBL/GenBank/DDBJ databases">
        <title>Draft genome sequence of Bacillus salarius IM0101, isolated from a hypersaline soil in Inner Mongolia, China.</title>
        <authorList>
            <person name="Yamprayoonswat W."/>
            <person name="Boonvisut S."/>
            <person name="Jumpathong W."/>
            <person name="Sittihan S."/>
            <person name="Ruangsuj P."/>
            <person name="Wanthongcharoen S."/>
            <person name="Thongpramul N."/>
            <person name="Pimmason S."/>
            <person name="Yu B."/>
            <person name="Yasawong M."/>
        </authorList>
    </citation>
    <scope>NUCLEOTIDE SEQUENCE [LARGE SCALE GENOMIC DNA]</scope>
    <source>
        <strain evidence="7 8">IM0101</strain>
    </source>
</reference>
<feature type="transmembrane region" description="Helical" evidence="6">
    <location>
        <begin position="33"/>
        <end position="50"/>
    </location>
</feature>
<feature type="transmembrane region" description="Helical" evidence="6">
    <location>
        <begin position="155"/>
        <end position="177"/>
    </location>
</feature>
<dbReference type="AlphaFoldDB" id="A0A3R9NZJ4"/>
<feature type="transmembrane region" description="Helical" evidence="6">
    <location>
        <begin position="62"/>
        <end position="81"/>
    </location>
</feature>
<protein>
    <submittedName>
        <fullName evidence="7">Sporulation integral membrane protein YtvI</fullName>
    </submittedName>
</protein>
<sequence>MASIFNKKIILRILSIILLLVGAYFILPVSGPIILALLTALFLSPVVRLLNQRIKMTRSIAVVIVFISFLLGLSLFGYFVITQVVAQGVYFIDNFPGYVNDLNQALLSLQSRIDTAYQDMNLPPEAIQQINTQIIDGLEGWREKLLAFVDEIPGMLASIPGFIVSFLVYIIALFLFLMDLPRLKKKMYSFMKEDSAEKFKFMTSRLSYVILGFFKAQFLVSIVIFIVTLIGLYIFTPDVALLMAIIIWLIDFIPIIGSIAVLAPWALYHFIAGDLILGTQLLGLSIILLVIRRTIEPKVMGSHIGLSALATLISLYIGLSLLGVIGFIVGPLSVIAFTSAREAGIIKFNFKI</sequence>
<dbReference type="InterPro" id="IPR002549">
    <property type="entry name" value="AI-2E-like"/>
</dbReference>
<dbReference type="NCBIfam" id="TIGR02872">
    <property type="entry name" value="spore_ytvI"/>
    <property type="match status" value="1"/>
</dbReference>
<evidence type="ECO:0000313" key="7">
    <source>
        <dbReference type="EMBL" id="RSL29586.1"/>
    </source>
</evidence>
<dbReference type="EMBL" id="RBVX01000059">
    <property type="protein sequence ID" value="RSL29586.1"/>
    <property type="molecule type" value="Genomic_DNA"/>
</dbReference>
<dbReference type="RefSeq" id="WP_125562191.1">
    <property type="nucleotide sequence ID" value="NZ_RBVX01000059.1"/>
</dbReference>
<dbReference type="InterPro" id="IPR014227">
    <property type="entry name" value="YtvI-like"/>
</dbReference>
<keyword evidence="8" id="KW-1185">Reference proteome</keyword>
<evidence type="ECO:0000256" key="4">
    <source>
        <dbReference type="ARBA" id="ARBA00022989"/>
    </source>
</evidence>
<dbReference type="PANTHER" id="PTHR21716">
    <property type="entry name" value="TRANSMEMBRANE PROTEIN"/>
    <property type="match status" value="1"/>
</dbReference>
<feature type="transmembrane region" description="Helical" evidence="6">
    <location>
        <begin position="9"/>
        <end position="27"/>
    </location>
</feature>
<dbReference type="Pfam" id="PF01594">
    <property type="entry name" value="AI-2E_transport"/>
    <property type="match status" value="1"/>
</dbReference>
<feature type="transmembrane region" description="Helical" evidence="6">
    <location>
        <begin position="315"/>
        <end position="337"/>
    </location>
</feature>
<evidence type="ECO:0000313" key="8">
    <source>
        <dbReference type="Proteomes" id="UP000275076"/>
    </source>
</evidence>
<accession>A0A3R9NZJ4</accession>
<dbReference type="GO" id="GO:0016020">
    <property type="term" value="C:membrane"/>
    <property type="evidence" value="ECO:0007669"/>
    <property type="project" value="UniProtKB-SubCell"/>
</dbReference>
<dbReference type="PANTHER" id="PTHR21716:SF68">
    <property type="entry name" value="TRANSPORT PROTEIN YTVI-RELATED"/>
    <property type="match status" value="1"/>
</dbReference>
<dbReference type="OrthoDB" id="9774361at2"/>
<keyword evidence="3 6" id="KW-0812">Transmembrane</keyword>
<evidence type="ECO:0000256" key="2">
    <source>
        <dbReference type="ARBA" id="ARBA00009773"/>
    </source>
</evidence>
<proteinExistence type="inferred from homology"/>
<feature type="transmembrane region" description="Helical" evidence="6">
    <location>
        <begin position="241"/>
        <end position="268"/>
    </location>
</feature>
<keyword evidence="5 6" id="KW-0472">Membrane</keyword>
<gene>
    <name evidence="7" type="primary">ytvI</name>
    <name evidence="7" type="ORF">D7Z54_30295</name>
</gene>
<evidence type="ECO:0000256" key="1">
    <source>
        <dbReference type="ARBA" id="ARBA00004141"/>
    </source>
</evidence>
<comment type="similarity">
    <text evidence="2">Belongs to the autoinducer-2 exporter (AI-2E) (TC 2.A.86) family.</text>
</comment>
<dbReference type="GO" id="GO:0055085">
    <property type="term" value="P:transmembrane transport"/>
    <property type="evidence" value="ECO:0007669"/>
    <property type="project" value="TreeGrafter"/>
</dbReference>